<dbReference type="PANTHER" id="PTHR10885:SF0">
    <property type="entry name" value="ISOPENTENYL-DIPHOSPHATE DELTA-ISOMERASE"/>
    <property type="match status" value="1"/>
</dbReference>
<dbReference type="FunFam" id="3.90.79.10:FF:000012">
    <property type="entry name" value="Isopentenyl-diphosphate Delta-isomerase 1"/>
    <property type="match status" value="1"/>
</dbReference>
<dbReference type="Pfam" id="PF00293">
    <property type="entry name" value="NUDIX"/>
    <property type="match status" value="1"/>
</dbReference>
<accession>A0A316VVT7</accession>
<keyword evidence="10" id="KW-0414">Isoprene biosynthesis</keyword>
<dbReference type="RefSeq" id="XP_025368927.1">
    <property type="nucleotide sequence ID" value="XM_025516220.1"/>
</dbReference>
<dbReference type="PROSITE" id="PS51462">
    <property type="entry name" value="NUDIX"/>
    <property type="match status" value="1"/>
</dbReference>
<dbReference type="EMBL" id="KZ819388">
    <property type="protein sequence ID" value="PWN41767.1"/>
    <property type="molecule type" value="Genomic_DNA"/>
</dbReference>
<dbReference type="OrthoDB" id="510307at2759"/>
<evidence type="ECO:0000256" key="13">
    <source>
        <dbReference type="SAM" id="MobiDB-lite"/>
    </source>
</evidence>
<dbReference type="FunCoup" id="A0A316VVT7">
    <property type="interactions" value="367"/>
</dbReference>
<sequence length="308" mass="35133">MASTSLPASNGPSETHDVSLAGHDEEQIRLMEERCIVVSPSDDFIRDGSKKECHLMSNINQGLLHRAFSCFVFHPVDGKLLLQRRATEKITFPDMWTNTCCSHPLAIKGELEDENQIGVIRAAQRKLEHELGIPPEEVPLDEFQYLTRIHYMAPSDGMWGEHEIDYILFITAPVTVSENPNEVSATRWVSPEELKEFMNELDRECLPTQSVEAVAFPHMRNTPISELSDVGSINVVRDHHTATSFTPWFKLIANKFLFPWWTELLSNRTLQPKNKASLQQAEATSQPVVDAQHSCKRFYDHDTIHRML</sequence>
<keyword evidence="6" id="KW-0479">Metal-binding</keyword>
<feature type="region of interest" description="Disordered" evidence="13">
    <location>
        <begin position="1"/>
        <end position="20"/>
    </location>
</feature>
<comment type="similarity">
    <text evidence="3">Belongs to the IPP isomerase type 1 family.</text>
</comment>
<dbReference type="STRING" id="1522189.A0A316VVT7"/>
<dbReference type="InParanoid" id="A0A316VVT7"/>
<dbReference type="EC" id="5.3.3.2" evidence="4"/>
<keyword evidence="8" id="KW-0752">Steroid biosynthesis</keyword>
<evidence type="ECO:0000256" key="2">
    <source>
        <dbReference type="ARBA" id="ARBA00004826"/>
    </source>
</evidence>
<proteinExistence type="inferred from homology"/>
<dbReference type="SUPFAM" id="SSF55811">
    <property type="entry name" value="Nudix"/>
    <property type="match status" value="1"/>
</dbReference>
<dbReference type="CDD" id="cd02885">
    <property type="entry name" value="NUDIX_IPP_Isomerase"/>
    <property type="match status" value="1"/>
</dbReference>
<dbReference type="AlphaFoldDB" id="A0A316VVT7"/>
<evidence type="ECO:0000256" key="3">
    <source>
        <dbReference type="ARBA" id="ARBA00007579"/>
    </source>
</evidence>
<name>A0A316VVT7_9BASI</name>
<dbReference type="GO" id="GO:0050992">
    <property type="term" value="P:dimethylallyl diphosphate biosynthetic process"/>
    <property type="evidence" value="ECO:0007669"/>
    <property type="project" value="UniProtKB-UniPathway"/>
</dbReference>
<dbReference type="GO" id="GO:0046872">
    <property type="term" value="F:metal ion binding"/>
    <property type="evidence" value="ECO:0007669"/>
    <property type="project" value="UniProtKB-KW"/>
</dbReference>
<feature type="compositionally biased region" description="Polar residues" evidence="13">
    <location>
        <begin position="1"/>
        <end position="13"/>
    </location>
</feature>
<evidence type="ECO:0000256" key="6">
    <source>
        <dbReference type="ARBA" id="ARBA00022723"/>
    </source>
</evidence>
<evidence type="ECO:0000256" key="1">
    <source>
        <dbReference type="ARBA" id="ARBA00001946"/>
    </source>
</evidence>
<evidence type="ECO:0000259" key="14">
    <source>
        <dbReference type="PROSITE" id="PS51462"/>
    </source>
</evidence>
<evidence type="ECO:0000256" key="4">
    <source>
        <dbReference type="ARBA" id="ARBA00012057"/>
    </source>
</evidence>
<evidence type="ECO:0000256" key="11">
    <source>
        <dbReference type="ARBA" id="ARBA00023235"/>
    </source>
</evidence>
<dbReference type="InterPro" id="IPR011876">
    <property type="entry name" value="IsopentenylPP_isomerase_typ1"/>
</dbReference>
<dbReference type="Gene3D" id="3.90.79.10">
    <property type="entry name" value="Nucleoside Triphosphate Pyrophosphohydrolase"/>
    <property type="match status" value="1"/>
</dbReference>
<evidence type="ECO:0000313" key="16">
    <source>
        <dbReference type="Proteomes" id="UP000245783"/>
    </source>
</evidence>
<evidence type="ECO:0000256" key="8">
    <source>
        <dbReference type="ARBA" id="ARBA00022955"/>
    </source>
</evidence>
<dbReference type="Proteomes" id="UP000245783">
    <property type="component" value="Unassembled WGS sequence"/>
</dbReference>
<dbReference type="GO" id="GO:0005737">
    <property type="term" value="C:cytoplasm"/>
    <property type="evidence" value="ECO:0007669"/>
    <property type="project" value="TreeGrafter"/>
</dbReference>
<dbReference type="UniPathway" id="UPA00059">
    <property type="reaction ID" value="UER00104"/>
</dbReference>
<evidence type="ECO:0000256" key="12">
    <source>
        <dbReference type="ARBA" id="ARBA00029294"/>
    </source>
</evidence>
<dbReference type="InterPro" id="IPR015797">
    <property type="entry name" value="NUDIX_hydrolase-like_dom_sf"/>
</dbReference>
<organism evidence="15 16">
    <name type="scientific">Ceraceosorus guamensis</name>
    <dbReference type="NCBI Taxonomy" id="1522189"/>
    <lineage>
        <taxon>Eukaryota</taxon>
        <taxon>Fungi</taxon>
        <taxon>Dikarya</taxon>
        <taxon>Basidiomycota</taxon>
        <taxon>Ustilaginomycotina</taxon>
        <taxon>Exobasidiomycetes</taxon>
        <taxon>Ceraceosorales</taxon>
        <taxon>Ceraceosoraceae</taxon>
        <taxon>Ceraceosorus</taxon>
    </lineage>
</organism>
<dbReference type="GO" id="GO:0009240">
    <property type="term" value="P:isopentenyl diphosphate biosynthetic process"/>
    <property type="evidence" value="ECO:0007669"/>
    <property type="project" value="TreeGrafter"/>
</dbReference>
<comment type="cofactor">
    <cofactor evidence="1">
        <name>Mg(2+)</name>
        <dbReference type="ChEBI" id="CHEBI:18420"/>
    </cofactor>
</comment>
<comment type="pathway">
    <text evidence="2">Isoprenoid biosynthesis; dimethylallyl diphosphate biosynthesis; dimethylallyl diphosphate from isopentenyl diphosphate: step 1/1.</text>
</comment>
<evidence type="ECO:0000256" key="7">
    <source>
        <dbReference type="ARBA" id="ARBA00022842"/>
    </source>
</evidence>
<evidence type="ECO:0000313" key="15">
    <source>
        <dbReference type="EMBL" id="PWN41767.1"/>
    </source>
</evidence>
<keyword evidence="9" id="KW-0443">Lipid metabolism</keyword>
<keyword evidence="7" id="KW-0460">Magnesium</keyword>
<reference evidence="15 16" key="1">
    <citation type="journal article" date="2018" name="Mol. Biol. Evol.">
        <title>Broad Genomic Sampling Reveals a Smut Pathogenic Ancestry of the Fungal Clade Ustilaginomycotina.</title>
        <authorList>
            <person name="Kijpornyongpan T."/>
            <person name="Mondo S.J."/>
            <person name="Barry K."/>
            <person name="Sandor L."/>
            <person name="Lee J."/>
            <person name="Lipzen A."/>
            <person name="Pangilinan J."/>
            <person name="LaButti K."/>
            <person name="Hainaut M."/>
            <person name="Henrissat B."/>
            <person name="Grigoriev I.V."/>
            <person name="Spatafora J.W."/>
            <person name="Aime M.C."/>
        </authorList>
    </citation>
    <scope>NUCLEOTIDE SEQUENCE [LARGE SCALE GENOMIC DNA]</scope>
    <source>
        <strain evidence="15 16">MCA 4658</strain>
    </source>
</reference>
<comment type="catalytic activity">
    <reaction evidence="12">
        <text>isopentenyl diphosphate = dimethylallyl diphosphate</text>
        <dbReference type="Rhea" id="RHEA:23284"/>
        <dbReference type="ChEBI" id="CHEBI:57623"/>
        <dbReference type="ChEBI" id="CHEBI:128769"/>
        <dbReference type="EC" id="5.3.3.2"/>
    </reaction>
    <physiologicalReaction direction="left-to-right" evidence="12">
        <dbReference type="Rhea" id="RHEA:23285"/>
    </physiologicalReaction>
</comment>
<dbReference type="GeneID" id="37038090"/>
<protein>
    <recommendedName>
        <fullName evidence="4">isopentenyl-diphosphate Delta-isomerase</fullName>
        <ecNumber evidence="4">5.3.3.2</ecNumber>
    </recommendedName>
</protein>
<keyword evidence="16" id="KW-1185">Reference proteome</keyword>
<evidence type="ECO:0000256" key="10">
    <source>
        <dbReference type="ARBA" id="ARBA00023229"/>
    </source>
</evidence>
<dbReference type="PANTHER" id="PTHR10885">
    <property type="entry name" value="ISOPENTENYL-DIPHOSPHATE DELTA-ISOMERASE"/>
    <property type="match status" value="1"/>
</dbReference>
<evidence type="ECO:0000256" key="9">
    <source>
        <dbReference type="ARBA" id="ARBA00023098"/>
    </source>
</evidence>
<dbReference type="GO" id="GO:0006694">
    <property type="term" value="P:steroid biosynthetic process"/>
    <property type="evidence" value="ECO:0007669"/>
    <property type="project" value="UniProtKB-KW"/>
</dbReference>
<dbReference type="InterPro" id="IPR000086">
    <property type="entry name" value="NUDIX_hydrolase_dom"/>
</dbReference>
<feature type="domain" description="Nudix hydrolase" evidence="14">
    <location>
        <begin position="63"/>
        <end position="211"/>
    </location>
</feature>
<dbReference type="NCBIfam" id="TIGR02150">
    <property type="entry name" value="IPP_isom_1"/>
    <property type="match status" value="1"/>
</dbReference>
<keyword evidence="5" id="KW-0444">Lipid biosynthesis</keyword>
<keyword evidence="11 15" id="KW-0413">Isomerase</keyword>
<dbReference type="GO" id="GO:0004452">
    <property type="term" value="F:isopentenyl-diphosphate delta-isomerase activity"/>
    <property type="evidence" value="ECO:0007669"/>
    <property type="project" value="UniProtKB-EC"/>
</dbReference>
<evidence type="ECO:0000256" key="5">
    <source>
        <dbReference type="ARBA" id="ARBA00022516"/>
    </source>
</evidence>
<gene>
    <name evidence="15" type="ORF">IE81DRAFT_348093</name>
</gene>
<dbReference type="PIRSF" id="PIRSF018427">
    <property type="entry name" value="Isopntndiph_ism"/>
    <property type="match status" value="1"/>
</dbReference>